<dbReference type="Proteomes" id="UP000186922">
    <property type="component" value="Unassembled WGS sequence"/>
</dbReference>
<name>A0A1D1VCG8_RAMVA</name>
<organism evidence="1 2">
    <name type="scientific">Ramazzottius varieornatus</name>
    <name type="common">Water bear</name>
    <name type="synonym">Tardigrade</name>
    <dbReference type="NCBI Taxonomy" id="947166"/>
    <lineage>
        <taxon>Eukaryota</taxon>
        <taxon>Metazoa</taxon>
        <taxon>Ecdysozoa</taxon>
        <taxon>Tardigrada</taxon>
        <taxon>Eutardigrada</taxon>
        <taxon>Parachela</taxon>
        <taxon>Hypsibioidea</taxon>
        <taxon>Ramazzottiidae</taxon>
        <taxon>Ramazzottius</taxon>
    </lineage>
</organism>
<reference evidence="1 2" key="1">
    <citation type="journal article" date="2016" name="Nat. Commun.">
        <title>Extremotolerant tardigrade genome and improved radiotolerance of human cultured cells by tardigrade-unique protein.</title>
        <authorList>
            <person name="Hashimoto T."/>
            <person name="Horikawa D.D."/>
            <person name="Saito Y."/>
            <person name="Kuwahara H."/>
            <person name="Kozuka-Hata H."/>
            <person name="Shin-I T."/>
            <person name="Minakuchi Y."/>
            <person name="Ohishi K."/>
            <person name="Motoyama A."/>
            <person name="Aizu T."/>
            <person name="Enomoto A."/>
            <person name="Kondo K."/>
            <person name="Tanaka S."/>
            <person name="Hara Y."/>
            <person name="Koshikawa S."/>
            <person name="Sagara H."/>
            <person name="Miura T."/>
            <person name="Yokobori S."/>
            <person name="Miyagawa K."/>
            <person name="Suzuki Y."/>
            <person name="Kubo T."/>
            <person name="Oyama M."/>
            <person name="Kohara Y."/>
            <person name="Fujiyama A."/>
            <person name="Arakawa K."/>
            <person name="Katayama T."/>
            <person name="Toyoda A."/>
            <person name="Kunieda T."/>
        </authorList>
    </citation>
    <scope>NUCLEOTIDE SEQUENCE [LARGE SCALE GENOMIC DNA]</scope>
    <source>
        <strain evidence="1 2">YOKOZUNA-1</strain>
    </source>
</reference>
<sequence>MTLCVKRLVTLRTELTLCLDRSGPHILPVMKSIRLPEYLPYQLASVVRNIRKSGHVVKYTIVHNTCQDGCPSDNPIHVLIAAETAVSCQVTVADIRRCHGQDVQITCQQHSRNHLYLY</sequence>
<proteinExistence type="predicted"/>
<comment type="caution">
    <text evidence="1">The sequence shown here is derived from an EMBL/GenBank/DDBJ whole genome shotgun (WGS) entry which is preliminary data.</text>
</comment>
<protein>
    <submittedName>
        <fullName evidence="1">Uncharacterized protein</fullName>
    </submittedName>
</protein>
<dbReference type="AlphaFoldDB" id="A0A1D1VCG8"/>
<gene>
    <name evidence="1" type="primary">RvY_10350-1</name>
    <name evidence="1" type="synonym">RvY_10350.1</name>
    <name evidence="1" type="ORF">RvY_10350</name>
</gene>
<accession>A0A1D1VCG8</accession>
<evidence type="ECO:0000313" key="2">
    <source>
        <dbReference type="Proteomes" id="UP000186922"/>
    </source>
</evidence>
<evidence type="ECO:0000313" key="1">
    <source>
        <dbReference type="EMBL" id="GAU99329.1"/>
    </source>
</evidence>
<dbReference type="EMBL" id="BDGG01000005">
    <property type="protein sequence ID" value="GAU99329.1"/>
    <property type="molecule type" value="Genomic_DNA"/>
</dbReference>
<keyword evidence="2" id="KW-1185">Reference proteome</keyword>